<reference evidence="2 3" key="1">
    <citation type="journal article" date="2007" name="Nature">
        <title>Evolution of genes and genomes on the Drosophila phylogeny.</title>
        <authorList>
            <consortium name="Drosophila 12 Genomes Consortium"/>
            <person name="Clark A.G."/>
            <person name="Eisen M.B."/>
            <person name="Smith D.R."/>
            <person name="Bergman C.M."/>
            <person name="Oliver B."/>
            <person name="Markow T.A."/>
            <person name="Kaufman T.C."/>
            <person name="Kellis M."/>
            <person name="Gelbart W."/>
            <person name="Iyer V.N."/>
            <person name="Pollard D.A."/>
            <person name="Sackton T.B."/>
            <person name="Larracuente A.M."/>
            <person name="Singh N.D."/>
            <person name="Abad J.P."/>
            <person name="Abt D.N."/>
            <person name="Adryan B."/>
            <person name="Aguade M."/>
            <person name="Akashi H."/>
            <person name="Anderson W.W."/>
            <person name="Aquadro C.F."/>
            <person name="Ardell D.H."/>
            <person name="Arguello R."/>
            <person name="Artieri C.G."/>
            <person name="Barbash D.A."/>
            <person name="Barker D."/>
            <person name="Barsanti P."/>
            <person name="Batterham P."/>
            <person name="Batzoglou S."/>
            <person name="Begun D."/>
            <person name="Bhutkar A."/>
            <person name="Blanco E."/>
            <person name="Bosak S.A."/>
            <person name="Bradley R.K."/>
            <person name="Brand A.D."/>
            <person name="Brent M.R."/>
            <person name="Brooks A.N."/>
            <person name="Brown R.H."/>
            <person name="Butlin R.K."/>
            <person name="Caggese C."/>
            <person name="Calvi B.R."/>
            <person name="Bernardo de Carvalho A."/>
            <person name="Caspi A."/>
            <person name="Castrezana S."/>
            <person name="Celniker S.E."/>
            <person name="Chang J.L."/>
            <person name="Chapple C."/>
            <person name="Chatterji S."/>
            <person name="Chinwalla A."/>
            <person name="Civetta A."/>
            <person name="Clifton S.W."/>
            <person name="Comeron J.M."/>
            <person name="Costello J.C."/>
            <person name="Coyne J.A."/>
            <person name="Daub J."/>
            <person name="David R.G."/>
            <person name="Delcher A.L."/>
            <person name="Delehaunty K."/>
            <person name="Do C.B."/>
            <person name="Ebling H."/>
            <person name="Edwards K."/>
            <person name="Eickbush T."/>
            <person name="Evans J.D."/>
            <person name="Filipski A."/>
            <person name="Findeiss S."/>
            <person name="Freyhult E."/>
            <person name="Fulton L."/>
            <person name="Fulton R."/>
            <person name="Garcia A.C."/>
            <person name="Gardiner A."/>
            <person name="Garfield D.A."/>
            <person name="Garvin B.E."/>
            <person name="Gibson G."/>
            <person name="Gilbert D."/>
            <person name="Gnerre S."/>
            <person name="Godfrey J."/>
            <person name="Good R."/>
            <person name="Gotea V."/>
            <person name="Gravely B."/>
            <person name="Greenberg A.J."/>
            <person name="Griffiths-Jones S."/>
            <person name="Gross S."/>
            <person name="Guigo R."/>
            <person name="Gustafson E.A."/>
            <person name="Haerty W."/>
            <person name="Hahn M.W."/>
            <person name="Halligan D.L."/>
            <person name="Halpern A.L."/>
            <person name="Halter G.M."/>
            <person name="Han M.V."/>
            <person name="Heger A."/>
            <person name="Hillier L."/>
            <person name="Hinrichs A.S."/>
            <person name="Holmes I."/>
            <person name="Hoskins R.A."/>
            <person name="Hubisz M.J."/>
            <person name="Hultmark D."/>
            <person name="Huntley M.A."/>
            <person name="Jaffe D.B."/>
            <person name="Jagadeeshan S."/>
            <person name="Jeck W.R."/>
            <person name="Johnson J."/>
            <person name="Jones C.D."/>
            <person name="Jordan W.C."/>
            <person name="Karpen G.H."/>
            <person name="Kataoka E."/>
            <person name="Keightley P.D."/>
            <person name="Kheradpour P."/>
            <person name="Kirkness E.F."/>
            <person name="Koerich L.B."/>
            <person name="Kristiansen K."/>
            <person name="Kudrna D."/>
            <person name="Kulathinal R.J."/>
            <person name="Kumar S."/>
            <person name="Kwok R."/>
            <person name="Lander E."/>
            <person name="Langley C.H."/>
            <person name="Lapoint R."/>
            <person name="Lazzaro B.P."/>
            <person name="Lee S.J."/>
            <person name="Levesque L."/>
            <person name="Li R."/>
            <person name="Lin C.F."/>
            <person name="Lin M.F."/>
            <person name="Lindblad-Toh K."/>
            <person name="Llopart A."/>
            <person name="Long M."/>
            <person name="Low L."/>
            <person name="Lozovsky E."/>
            <person name="Lu J."/>
            <person name="Luo M."/>
            <person name="Machado C.A."/>
            <person name="Makalowski W."/>
            <person name="Marzo M."/>
            <person name="Matsuda M."/>
            <person name="Matzkin L."/>
            <person name="McAllister B."/>
            <person name="McBride C.S."/>
            <person name="McKernan B."/>
            <person name="McKernan K."/>
            <person name="Mendez-Lago M."/>
            <person name="Minx P."/>
            <person name="Mollenhauer M.U."/>
            <person name="Montooth K."/>
            <person name="Mount S.M."/>
            <person name="Mu X."/>
            <person name="Myers E."/>
            <person name="Negre B."/>
            <person name="Newfeld S."/>
            <person name="Nielsen R."/>
            <person name="Noor M.A."/>
            <person name="O'Grady P."/>
            <person name="Pachter L."/>
            <person name="Papaceit M."/>
            <person name="Parisi M.J."/>
            <person name="Parisi M."/>
            <person name="Parts L."/>
            <person name="Pedersen J.S."/>
            <person name="Pesole G."/>
            <person name="Phillippy A.M."/>
            <person name="Ponting C.P."/>
            <person name="Pop M."/>
            <person name="Porcelli D."/>
            <person name="Powell J.R."/>
            <person name="Prohaska S."/>
            <person name="Pruitt K."/>
            <person name="Puig M."/>
            <person name="Quesneville H."/>
            <person name="Ram K.R."/>
            <person name="Rand D."/>
            <person name="Rasmussen M.D."/>
            <person name="Reed L.K."/>
            <person name="Reenan R."/>
            <person name="Reily A."/>
            <person name="Remington K.A."/>
            <person name="Rieger T.T."/>
            <person name="Ritchie M.G."/>
            <person name="Robin C."/>
            <person name="Rogers Y.H."/>
            <person name="Rohde C."/>
            <person name="Rozas J."/>
            <person name="Rubenfield M.J."/>
            <person name="Ruiz A."/>
            <person name="Russo S."/>
            <person name="Salzberg S.L."/>
            <person name="Sanchez-Gracia A."/>
            <person name="Saranga D.J."/>
            <person name="Sato H."/>
            <person name="Schaeffer S.W."/>
            <person name="Schatz M.C."/>
            <person name="Schlenke T."/>
            <person name="Schwartz R."/>
            <person name="Segarra C."/>
            <person name="Singh R.S."/>
            <person name="Sirot L."/>
            <person name="Sirota M."/>
            <person name="Sisneros N.B."/>
            <person name="Smith C.D."/>
            <person name="Smith T.F."/>
            <person name="Spieth J."/>
            <person name="Stage D.E."/>
            <person name="Stark A."/>
            <person name="Stephan W."/>
            <person name="Strausberg R.L."/>
            <person name="Strempel S."/>
            <person name="Sturgill D."/>
            <person name="Sutton G."/>
            <person name="Sutton G.G."/>
            <person name="Tao W."/>
            <person name="Teichmann S."/>
            <person name="Tobari Y.N."/>
            <person name="Tomimura Y."/>
            <person name="Tsolas J.M."/>
            <person name="Valente V.L."/>
            <person name="Venter E."/>
            <person name="Venter J.C."/>
            <person name="Vicario S."/>
            <person name="Vieira F.G."/>
            <person name="Vilella A.J."/>
            <person name="Villasante A."/>
            <person name="Walenz B."/>
            <person name="Wang J."/>
            <person name="Wasserman M."/>
            <person name="Watts T."/>
            <person name="Wilson D."/>
            <person name="Wilson R.K."/>
            <person name="Wing R.A."/>
            <person name="Wolfner M.F."/>
            <person name="Wong A."/>
            <person name="Wong G.K."/>
            <person name="Wu C.I."/>
            <person name="Wu G."/>
            <person name="Yamamoto D."/>
            <person name="Yang H.P."/>
            <person name="Yang S.P."/>
            <person name="Yorke J.A."/>
            <person name="Yoshida K."/>
            <person name="Zdobnov E."/>
            <person name="Zhang P."/>
            <person name="Zhang Y."/>
            <person name="Zimin A.V."/>
            <person name="Baldwin J."/>
            <person name="Abdouelleil A."/>
            <person name="Abdulkadir J."/>
            <person name="Abebe A."/>
            <person name="Abera B."/>
            <person name="Abreu J."/>
            <person name="Acer S.C."/>
            <person name="Aftuck L."/>
            <person name="Alexander A."/>
            <person name="An P."/>
            <person name="Anderson E."/>
            <person name="Anderson S."/>
            <person name="Arachi H."/>
            <person name="Azer M."/>
            <person name="Bachantsang P."/>
            <person name="Barry A."/>
            <person name="Bayul T."/>
            <person name="Berlin A."/>
            <person name="Bessette D."/>
            <person name="Bloom T."/>
            <person name="Blye J."/>
            <person name="Boguslavskiy L."/>
            <person name="Bonnet C."/>
            <person name="Boukhgalter B."/>
            <person name="Bourzgui I."/>
            <person name="Brown A."/>
            <person name="Cahill P."/>
            <person name="Channer S."/>
            <person name="Cheshatsang Y."/>
            <person name="Chuda L."/>
            <person name="Citroen M."/>
            <person name="Collymore A."/>
            <person name="Cooke P."/>
            <person name="Costello M."/>
            <person name="D'Aco K."/>
            <person name="Daza R."/>
            <person name="De Haan G."/>
            <person name="DeGray S."/>
            <person name="DeMaso C."/>
            <person name="Dhargay N."/>
            <person name="Dooley K."/>
            <person name="Dooley E."/>
            <person name="Doricent M."/>
            <person name="Dorje P."/>
            <person name="Dorjee K."/>
            <person name="Dupes A."/>
            <person name="Elong R."/>
            <person name="Falk J."/>
            <person name="Farina A."/>
            <person name="Faro S."/>
            <person name="Ferguson D."/>
            <person name="Fisher S."/>
            <person name="Foley C.D."/>
            <person name="Franke A."/>
            <person name="Friedrich D."/>
            <person name="Gadbois L."/>
            <person name="Gearin G."/>
            <person name="Gearin C.R."/>
            <person name="Giannoukos G."/>
            <person name="Goode T."/>
            <person name="Graham J."/>
            <person name="Grandbois E."/>
            <person name="Grewal S."/>
            <person name="Gyaltsen K."/>
            <person name="Hafez N."/>
            <person name="Hagos B."/>
            <person name="Hall J."/>
            <person name="Henson C."/>
            <person name="Hollinger A."/>
            <person name="Honan T."/>
            <person name="Huard M.D."/>
            <person name="Hughes L."/>
            <person name="Hurhula B."/>
            <person name="Husby M.E."/>
            <person name="Kamat A."/>
            <person name="Kanga B."/>
            <person name="Kashin S."/>
            <person name="Khazanovich D."/>
            <person name="Kisner P."/>
            <person name="Lance K."/>
            <person name="Lara M."/>
            <person name="Lee W."/>
            <person name="Lennon N."/>
            <person name="Letendre F."/>
            <person name="LeVine R."/>
            <person name="Lipovsky A."/>
            <person name="Liu X."/>
            <person name="Liu J."/>
            <person name="Liu S."/>
            <person name="Lokyitsang T."/>
            <person name="Lokyitsang Y."/>
            <person name="Lubonja R."/>
            <person name="Lui A."/>
            <person name="MacDonald P."/>
            <person name="Magnisalis V."/>
            <person name="Maru K."/>
            <person name="Matthews C."/>
            <person name="McCusker W."/>
            <person name="McDonough S."/>
            <person name="Mehta T."/>
            <person name="Meldrim J."/>
            <person name="Meneus L."/>
            <person name="Mihai O."/>
            <person name="Mihalev A."/>
            <person name="Mihova T."/>
            <person name="Mittelman R."/>
            <person name="Mlenga V."/>
            <person name="Montmayeur A."/>
            <person name="Mulrain L."/>
            <person name="Navidi A."/>
            <person name="Naylor J."/>
            <person name="Negash T."/>
            <person name="Nguyen T."/>
            <person name="Nguyen N."/>
            <person name="Nicol R."/>
            <person name="Norbu C."/>
            <person name="Norbu N."/>
            <person name="Novod N."/>
            <person name="O'Neill B."/>
            <person name="Osman S."/>
            <person name="Markiewicz E."/>
            <person name="Oyono O.L."/>
            <person name="Patti C."/>
            <person name="Phunkhang P."/>
            <person name="Pierre F."/>
            <person name="Priest M."/>
            <person name="Raghuraman S."/>
            <person name="Rege F."/>
            <person name="Reyes R."/>
            <person name="Rise C."/>
            <person name="Rogov P."/>
            <person name="Ross K."/>
            <person name="Ryan E."/>
            <person name="Settipalli S."/>
            <person name="Shea T."/>
            <person name="Sherpa N."/>
            <person name="Shi L."/>
            <person name="Shih D."/>
            <person name="Sparrow T."/>
            <person name="Spaulding J."/>
            <person name="Stalker J."/>
            <person name="Stange-Thomann N."/>
            <person name="Stavropoulos S."/>
            <person name="Stone C."/>
            <person name="Strader C."/>
            <person name="Tesfaye S."/>
            <person name="Thomson T."/>
            <person name="Thoulutsang Y."/>
            <person name="Thoulutsang D."/>
            <person name="Topham K."/>
            <person name="Topping I."/>
            <person name="Tsamla T."/>
            <person name="Vassiliev H."/>
            <person name="Vo A."/>
            <person name="Wangchuk T."/>
            <person name="Wangdi T."/>
            <person name="Weiand M."/>
            <person name="Wilkinson J."/>
            <person name="Wilson A."/>
            <person name="Yadav S."/>
            <person name="Young G."/>
            <person name="Yu Q."/>
            <person name="Zembek L."/>
            <person name="Zhong D."/>
            <person name="Zimmer A."/>
            <person name="Zwirko Z."/>
            <person name="Jaffe D.B."/>
            <person name="Alvarez P."/>
            <person name="Brockman W."/>
            <person name="Butler J."/>
            <person name="Chin C."/>
            <person name="Gnerre S."/>
            <person name="Grabherr M."/>
            <person name="Kleber M."/>
            <person name="Mauceli E."/>
            <person name="MacCallum I."/>
        </authorList>
    </citation>
    <scope>NUCLEOTIDE SEQUENCE [LARGE SCALE GENOMIC DNA]</scope>
    <source>
        <strain evidence="2 3">TSC#14021-0224.01</strain>
    </source>
</reference>
<dbReference type="Pfam" id="PF07841">
    <property type="entry name" value="DM4_12"/>
    <property type="match status" value="1"/>
</dbReference>
<protein>
    <submittedName>
        <fullName evidence="2">GG11284</fullName>
    </submittedName>
</protein>
<name>B3P746_DROER</name>
<dbReference type="OMA" id="QDCARFY"/>
<proteinExistence type="predicted"/>
<evidence type="ECO:0000313" key="3">
    <source>
        <dbReference type="Proteomes" id="UP000008711"/>
    </source>
</evidence>
<evidence type="ECO:0000256" key="1">
    <source>
        <dbReference type="SAM" id="SignalP"/>
    </source>
</evidence>
<dbReference type="AlphaFoldDB" id="B3P746"/>
<dbReference type="eggNOG" id="ENOG502T8H4">
    <property type="taxonomic scope" value="Eukaryota"/>
</dbReference>
<dbReference type="EMBL" id="CH954182">
    <property type="protein sequence ID" value="EDV53866.1"/>
    <property type="molecule type" value="Genomic_DNA"/>
</dbReference>
<dbReference type="HOGENOM" id="CLU_1241255_0_0_1"/>
<dbReference type="Proteomes" id="UP000008711">
    <property type="component" value="Unassembled WGS sequence"/>
</dbReference>
<gene>
    <name evidence="2" type="primary">Dere\GG11284</name>
    <name evidence="2" type="ORF">Dere_GG11284</name>
</gene>
<feature type="chain" id="PRO_5002796298" evidence="1">
    <location>
        <begin position="20"/>
        <end position="211"/>
    </location>
</feature>
<keyword evidence="3" id="KW-1185">Reference proteome</keyword>
<evidence type="ECO:0000313" key="2">
    <source>
        <dbReference type="EMBL" id="EDV53866.1"/>
    </source>
</evidence>
<keyword evidence="1" id="KW-0732">Signal</keyword>
<dbReference type="OrthoDB" id="8180611at2759"/>
<reference evidence="2 3" key="2">
    <citation type="journal article" date="2008" name="Bioinformatics">
        <title>Assembly reconciliation.</title>
        <authorList>
            <person name="Zimin A.V."/>
            <person name="Smith D.R."/>
            <person name="Sutton G."/>
            <person name="Yorke J.A."/>
        </authorList>
    </citation>
    <scope>NUCLEOTIDE SEQUENCE [LARGE SCALE GENOMIC DNA]</scope>
    <source>
        <strain evidence="2 3">TSC#14021-0224.01</strain>
    </source>
</reference>
<sequence length="211" mass="24363">MRSTILVLLWLGAIRAAFGNQTHLVDSSLENRLLSRRVRALVFPDKAAILLTAALTKLILGGRPSGLQYSLEFDMYVPVPDTVEGWQPKILKRMKPKPTSKRRYDWSYTKRPESYHPYYAGPYRNAHYHSFQLDLRSCIKRAMCELRAKLNAGEDQGFLMEDLMRIVLTVPEEVTDDKYRHRMDIQDCSRFYAPSCPYNVLDFLAQSGAKL</sequence>
<dbReference type="PhylomeDB" id="B3P746"/>
<dbReference type="PANTHER" id="PTHR21253">
    <property type="entry name" value="F-BOX ONLY PROTEIN 11-RELATED"/>
    <property type="match status" value="1"/>
</dbReference>
<dbReference type="InterPro" id="IPR006631">
    <property type="entry name" value="DM4_12"/>
</dbReference>
<organism evidence="2 3">
    <name type="scientific">Drosophila erecta</name>
    <name type="common">Fruit fly</name>
    <dbReference type="NCBI Taxonomy" id="7220"/>
    <lineage>
        <taxon>Eukaryota</taxon>
        <taxon>Metazoa</taxon>
        <taxon>Ecdysozoa</taxon>
        <taxon>Arthropoda</taxon>
        <taxon>Hexapoda</taxon>
        <taxon>Insecta</taxon>
        <taxon>Pterygota</taxon>
        <taxon>Neoptera</taxon>
        <taxon>Endopterygota</taxon>
        <taxon>Diptera</taxon>
        <taxon>Brachycera</taxon>
        <taxon>Muscomorpha</taxon>
        <taxon>Ephydroidea</taxon>
        <taxon>Drosophilidae</taxon>
        <taxon>Drosophila</taxon>
        <taxon>Sophophora</taxon>
    </lineage>
</organism>
<dbReference type="PANTHER" id="PTHR21253:SF0">
    <property type="entry name" value="F-BOX ONLY PROTEIN 11-RELATED"/>
    <property type="match status" value="1"/>
</dbReference>
<feature type="signal peptide" evidence="1">
    <location>
        <begin position="1"/>
        <end position="19"/>
    </location>
</feature>
<dbReference type="SMART" id="SM00718">
    <property type="entry name" value="DM4_12"/>
    <property type="match status" value="1"/>
</dbReference>
<accession>B3P746</accession>